<sequence length="154" mass="16273">MKKTLLLALGCLISFSAHAATTTVYEKSAKMSLPDAVAHMESALKSHKFHVVTEIPISKMLAKHKAEMGAKYNLNHLDGITGIVFCNGGIANGVSNKDPELLAACPLHLTIIEKDGMATALFVRPTVTAKGSAAEPVLAKLEHMVTAAIDAGMH</sequence>
<dbReference type="SUPFAM" id="SSF103247">
    <property type="entry name" value="TT1751-like"/>
    <property type="match status" value="1"/>
</dbReference>
<dbReference type="Pfam" id="PF03625">
    <property type="entry name" value="DUF302"/>
    <property type="match status" value="1"/>
</dbReference>
<feature type="signal peptide" evidence="1">
    <location>
        <begin position="1"/>
        <end position="19"/>
    </location>
</feature>
<protein>
    <recommendedName>
        <fullName evidence="2">DUF302 domain-containing protein</fullName>
    </recommendedName>
</protein>
<dbReference type="RefSeq" id="WP_066098399.1">
    <property type="nucleotide sequence ID" value="NZ_CP016027.1"/>
</dbReference>
<reference evidence="3 4" key="1">
    <citation type="submission" date="2016-06" db="EMBL/GenBank/DDBJ databases">
        <title>Insight into the functional genes involving in sulfur oxidation in Pearl River water.</title>
        <authorList>
            <person name="Luo J."/>
            <person name="Tan X."/>
            <person name="Lin W."/>
        </authorList>
    </citation>
    <scope>NUCLEOTIDE SEQUENCE [LARGE SCALE GENOMIC DNA]</scope>
    <source>
        <strain evidence="3 4">LS2</strain>
    </source>
</reference>
<dbReference type="KEGG" id="haz:A9404_02600"/>
<dbReference type="OrthoDB" id="5801820at2"/>
<dbReference type="STRING" id="1860122.A9404_02600"/>
<evidence type="ECO:0000313" key="4">
    <source>
        <dbReference type="Proteomes" id="UP000078596"/>
    </source>
</evidence>
<accession>A0A191ZEW2</accession>
<dbReference type="InterPro" id="IPR005180">
    <property type="entry name" value="DUF302"/>
</dbReference>
<dbReference type="Proteomes" id="UP000078596">
    <property type="component" value="Chromosome"/>
</dbReference>
<gene>
    <name evidence="3" type="ORF">A9404_02600</name>
</gene>
<dbReference type="Gene3D" id="3.30.310.70">
    <property type="entry name" value="TT1751-like domain"/>
    <property type="match status" value="1"/>
</dbReference>
<feature type="domain" description="DUF302" evidence="2">
    <location>
        <begin position="64"/>
        <end position="125"/>
    </location>
</feature>
<feature type="chain" id="PRO_5008250348" description="DUF302 domain-containing protein" evidence="1">
    <location>
        <begin position="20"/>
        <end position="154"/>
    </location>
</feature>
<organism evidence="3 4">
    <name type="scientific">Halothiobacillus diazotrophicus</name>
    <dbReference type="NCBI Taxonomy" id="1860122"/>
    <lineage>
        <taxon>Bacteria</taxon>
        <taxon>Pseudomonadati</taxon>
        <taxon>Pseudomonadota</taxon>
        <taxon>Gammaproteobacteria</taxon>
        <taxon>Chromatiales</taxon>
        <taxon>Halothiobacillaceae</taxon>
        <taxon>Halothiobacillus</taxon>
    </lineage>
</organism>
<dbReference type="CDD" id="cd14797">
    <property type="entry name" value="DUF302"/>
    <property type="match status" value="1"/>
</dbReference>
<dbReference type="EMBL" id="CP016027">
    <property type="protein sequence ID" value="ANJ66416.1"/>
    <property type="molecule type" value="Genomic_DNA"/>
</dbReference>
<dbReference type="AlphaFoldDB" id="A0A191ZEW2"/>
<keyword evidence="1" id="KW-0732">Signal</keyword>
<name>A0A191ZEW2_9GAMM</name>
<evidence type="ECO:0000256" key="1">
    <source>
        <dbReference type="SAM" id="SignalP"/>
    </source>
</evidence>
<dbReference type="InterPro" id="IPR035923">
    <property type="entry name" value="TT1751-like_sf"/>
</dbReference>
<proteinExistence type="predicted"/>
<evidence type="ECO:0000313" key="3">
    <source>
        <dbReference type="EMBL" id="ANJ66416.1"/>
    </source>
</evidence>
<keyword evidence="4" id="KW-1185">Reference proteome</keyword>
<evidence type="ECO:0000259" key="2">
    <source>
        <dbReference type="Pfam" id="PF03625"/>
    </source>
</evidence>